<evidence type="ECO:0000313" key="3">
    <source>
        <dbReference type="EMBL" id="JAI66386.1"/>
    </source>
</evidence>
<dbReference type="GO" id="GO:0071208">
    <property type="term" value="F:histone pre-mRNA DCP binding"/>
    <property type="evidence" value="ECO:0007669"/>
    <property type="project" value="TreeGrafter"/>
</dbReference>
<evidence type="ECO:0000259" key="2">
    <source>
        <dbReference type="Pfam" id="PF01423"/>
    </source>
</evidence>
<dbReference type="InterPro" id="IPR010920">
    <property type="entry name" value="LSM_dom_sf"/>
</dbReference>
<dbReference type="EMBL" id="GDRN01051586">
    <property type="protein sequence ID" value="JAI66385.1"/>
    <property type="molecule type" value="Transcribed_RNA"/>
</dbReference>
<dbReference type="SUPFAM" id="SSF50182">
    <property type="entry name" value="Sm-like ribonucleoproteins"/>
    <property type="match status" value="1"/>
</dbReference>
<dbReference type="PANTHER" id="PTHR21196:SF1">
    <property type="entry name" value="U7 SNRNA-ASSOCIATED SM-LIKE PROTEIN LSM10"/>
    <property type="match status" value="1"/>
</dbReference>
<dbReference type="PANTHER" id="PTHR21196">
    <property type="entry name" value="U7 SNRNA-ASSOCIATED SM-LIKE PROTEIN LSM10"/>
    <property type="match status" value="1"/>
</dbReference>
<sequence>MGLFGRSRHRELNSLTCLVVALEGWRTTVELHNDAFVSGLIISVDAKMNIDLENARYTDGNGKTVRLENFHVRGRKVRYVHIPDQINIMEAIQQKVMVKVPHRRMTEKGHIALKRTQQTLKRYRRQQEELQQQQASSASSSQSFPGPSTSSK</sequence>
<accession>A0A0P4WJQ6</accession>
<feature type="domain" description="Sm" evidence="2">
    <location>
        <begin position="26"/>
        <end position="81"/>
    </location>
</feature>
<dbReference type="AlphaFoldDB" id="A0A0P4WJQ6"/>
<name>A0A0P4WJQ6_SCYOL</name>
<dbReference type="Gene3D" id="2.30.30.100">
    <property type="match status" value="1"/>
</dbReference>
<organism evidence="3">
    <name type="scientific">Scylla olivacea</name>
    <name type="common">Orange mud crab</name>
    <name type="synonym">Cancer olivacea</name>
    <dbReference type="NCBI Taxonomy" id="85551"/>
    <lineage>
        <taxon>Eukaryota</taxon>
        <taxon>Metazoa</taxon>
        <taxon>Ecdysozoa</taxon>
        <taxon>Arthropoda</taxon>
        <taxon>Crustacea</taxon>
        <taxon>Multicrustacea</taxon>
        <taxon>Malacostraca</taxon>
        <taxon>Eumalacostraca</taxon>
        <taxon>Eucarida</taxon>
        <taxon>Decapoda</taxon>
        <taxon>Pleocyemata</taxon>
        <taxon>Brachyura</taxon>
        <taxon>Eubrachyura</taxon>
        <taxon>Portunoidea</taxon>
        <taxon>Portunidae</taxon>
        <taxon>Portuninae</taxon>
        <taxon>Scylla</taxon>
    </lineage>
</organism>
<protein>
    <recommendedName>
        <fullName evidence="2">Sm domain-containing protein</fullName>
    </recommendedName>
</protein>
<feature type="compositionally biased region" description="Low complexity" evidence="1">
    <location>
        <begin position="129"/>
        <end position="143"/>
    </location>
</feature>
<proteinExistence type="predicted"/>
<dbReference type="GO" id="GO:0006398">
    <property type="term" value="P:mRNA 3'-end processing by stem-loop binding and cleavage"/>
    <property type="evidence" value="ECO:0007669"/>
    <property type="project" value="TreeGrafter"/>
</dbReference>
<reference evidence="3" key="1">
    <citation type="submission" date="2015-09" db="EMBL/GenBank/DDBJ databases">
        <title>Scylla olivacea transcriptome.</title>
        <authorList>
            <person name="Ikhwanuddin M."/>
        </authorList>
    </citation>
    <scope>NUCLEOTIDE SEQUENCE</scope>
</reference>
<dbReference type="Pfam" id="PF01423">
    <property type="entry name" value="LSM"/>
    <property type="match status" value="1"/>
</dbReference>
<dbReference type="GO" id="GO:0071254">
    <property type="term" value="C:cytoplasmic U snRNP body"/>
    <property type="evidence" value="ECO:0007669"/>
    <property type="project" value="TreeGrafter"/>
</dbReference>
<dbReference type="GO" id="GO:0071209">
    <property type="term" value="F:U7 snRNA binding"/>
    <property type="evidence" value="ECO:0007669"/>
    <property type="project" value="TreeGrafter"/>
</dbReference>
<dbReference type="GO" id="GO:0016604">
    <property type="term" value="C:nuclear body"/>
    <property type="evidence" value="ECO:0007669"/>
    <property type="project" value="TreeGrafter"/>
</dbReference>
<evidence type="ECO:0000256" key="1">
    <source>
        <dbReference type="SAM" id="MobiDB-lite"/>
    </source>
</evidence>
<dbReference type="InterPro" id="IPR001163">
    <property type="entry name" value="Sm_dom_euk/arc"/>
</dbReference>
<dbReference type="CDD" id="cd01733">
    <property type="entry name" value="LSm10"/>
    <property type="match status" value="1"/>
</dbReference>
<dbReference type="InterPro" id="IPR052840">
    <property type="entry name" value="U7_snRNA_Sm-like"/>
</dbReference>
<dbReference type="EMBL" id="GDRN01051585">
    <property type="protein sequence ID" value="JAI66386.1"/>
    <property type="molecule type" value="Transcribed_RNA"/>
</dbReference>
<feature type="region of interest" description="Disordered" evidence="1">
    <location>
        <begin position="124"/>
        <end position="152"/>
    </location>
</feature>